<reference evidence="3" key="2">
    <citation type="submission" date="2023-01" db="EMBL/GenBank/DDBJ databases">
        <authorList>
            <person name="Sun Q."/>
            <person name="Evtushenko L."/>
        </authorList>
    </citation>
    <scope>NUCLEOTIDE SEQUENCE</scope>
    <source>
        <strain evidence="3">VKM B-2347</strain>
    </source>
</reference>
<keyword evidence="4" id="KW-1185">Reference proteome</keyword>
<organism evidence="3 4">
    <name type="scientific">Hansschlegelia plantiphila</name>
    <dbReference type="NCBI Taxonomy" id="374655"/>
    <lineage>
        <taxon>Bacteria</taxon>
        <taxon>Pseudomonadati</taxon>
        <taxon>Pseudomonadota</taxon>
        <taxon>Alphaproteobacteria</taxon>
        <taxon>Hyphomicrobiales</taxon>
        <taxon>Methylopilaceae</taxon>
        <taxon>Hansschlegelia</taxon>
    </lineage>
</organism>
<accession>A0A9W6MUK4</accession>
<keyword evidence="2" id="KW-0732">Signal</keyword>
<gene>
    <name evidence="3" type="ORF">GCM10008179_06260</name>
</gene>
<name>A0A9W6MUK4_9HYPH</name>
<feature type="region of interest" description="Disordered" evidence="1">
    <location>
        <begin position="32"/>
        <end position="95"/>
    </location>
</feature>
<dbReference type="AlphaFoldDB" id="A0A9W6MUK4"/>
<feature type="signal peptide" evidence="2">
    <location>
        <begin position="1"/>
        <end position="25"/>
    </location>
</feature>
<protein>
    <recommendedName>
        <fullName evidence="5">Translation initiation factor IF-2</fullName>
    </recommendedName>
</protein>
<comment type="caution">
    <text evidence="3">The sequence shown here is derived from an EMBL/GenBank/DDBJ whole genome shotgun (WGS) entry which is preliminary data.</text>
</comment>
<sequence length="132" mass="14505">MRRWFMRLLAASALIPLGFAVSARAEYRTPSIIAEPSDQRPGAVTRPAGAPDRAARRGRRSPEIVTAPQTTIRPLDPPRYGANGRRVNVPGRPDTLDAFGRSRIGLQREPIVQSGPTVRTDAATRINQFPPR</sequence>
<proteinExistence type="predicted"/>
<evidence type="ECO:0000256" key="1">
    <source>
        <dbReference type="SAM" id="MobiDB-lite"/>
    </source>
</evidence>
<evidence type="ECO:0000313" key="3">
    <source>
        <dbReference type="EMBL" id="GLK66988.1"/>
    </source>
</evidence>
<evidence type="ECO:0000256" key="2">
    <source>
        <dbReference type="SAM" id="SignalP"/>
    </source>
</evidence>
<dbReference type="EMBL" id="BSFI01000002">
    <property type="protein sequence ID" value="GLK66988.1"/>
    <property type="molecule type" value="Genomic_DNA"/>
</dbReference>
<evidence type="ECO:0008006" key="5">
    <source>
        <dbReference type="Google" id="ProtNLM"/>
    </source>
</evidence>
<evidence type="ECO:0000313" key="4">
    <source>
        <dbReference type="Proteomes" id="UP001143372"/>
    </source>
</evidence>
<reference evidence="3" key="1">
    <citation type="journal article" date="2014" name="Int. J. Syst. Evol. Microbiol.">
        <title>Complete genome sequence of Corynebacterium casei LMG S-19264T (=DSM 44701T), isolated from a smear-ripened cheese.</title>
        <authorList>
            <consortium name="US DOE Joint Genome Institute (JGI-PGF)"/>
            <person name="Walter F."/>
            <person name="Albersmeier A."/>
            <person name="Kalinowski J."/>
            <person name="Ruckert C."/>
        </authorList>
    </citation>
    <scope>NUCLEOTIDE SEQUENCE</scope>
    <source>
        <strain evidence="3">VKM B-2347</strain>
    </source>
</reference>
<dbReference type="Proteomes" id="UP001143372">
    <property type="component" value="Unassembled WGS sequence"/>
</dbReference>
<feature type="chain" id="PRO_5040777814" description="Translation initiation factor IF-2" evidence="2">
    <location>
        <begin position="26"/>
        <end position="132"/>
    </location>
</feature>